<dbReference type="InterPro" id="IPR001789">
    <property type="entry name" value="Sig_transdc_resp-reg_receiver"/>
</dbReference>
<dbReference type="EMBL" id="CP065053">
    <property type="protein sequence ID" value="QPI49592.1"/>
    <property type="molecule type" value="Genomic_DNA"/>
</dbReference>
<keyword evidence="1 2" id="KW-0597">Phosphoprotein</keyword>
<dbReference type="Proteomes" id="UP000662888">
    <property type="component" value="Chromosome"/>
</dbReference>
<gene>
    <name evidence="4" type="ORF">IV454_29890</name>
</gene>
<dbReference type="InterPro" id="IPR011006">
    <property type="entry name" value="CheY-like_superfamily"/>
</dbReference>
<dbReference type="SUPFAM" id="SSF52172">
    <property type="entry name" value="CheY-like"/>
    <property type="match status" value="1"/>
</dbReference>
<evidence type="ECO:0000313" key="5">
    <source>
        <dbReference type="Proteomes" id="UP000662888"/>
    </source>
</evidence>
<reference evidence="4 5" key="1">
    <citation type="submission" date="2020-11" db="EMBL/GenBank/DDBJ databases">
        <authorList>
            <person name="Sun Q."/>
        </authorList>
    </citation>
    <scope>NUCLEOTIDE SEQUENCE [LARGE SCALE GENOMIC DNA]</scope>
    <source>
        <strain evidence="4 5">P8398</strain>
    </source>
</reference>
<feature type="domain" description="Response regulatory" evidence="3">
    <location>
        <begin position="10"/>
        <end position="128"/>
    </location>
</feature>
<dbReference type="RefSeq" id="WP_206089258.1">
    <property type="nucleotide sequence ID" value="NZ_CP065053.1"/>
</dbReference>
<dbReference type="Pfam" id="PF00072">
    <property type="entry name" value="Response_reg"/>
    <property type="match status" value="1"/>
</dbReference>
<name>A0AA49A889_9BURK</name>
<keyword evidence="5" id="KW-1185">Reference proteome</keyword>
<organism evidence="4 5">
    <name type="scientific">Massilia antarctica</name>
    <dbReference type="NCBI Taxonomy" id="2765360"/>
    <lineage>
        <taxon>Bacteria</taxon>
        <taxon>Pseudomonadati</taxon>
        <taxon>Pseudomonadota</taxon>
        <taxon>Betaproteobacteria</taxon>
        <taxon>Burkholderiales</taxon>
        <taxon>Oxalobacteraceae</taxon>
        <taxon>Telluria group</taxon>
        <taxon>Massilia</taxon>
    </lineage>
</organism>
<dbReference type="PROSITE" id="PS50110">
    <property type="entry name" value="RESPONSE_REGULATORY"/>
    <property type="match status" value="1"/>
</dbReference>
<dbReference type="Gene3D" id="3.40.50.2300">
    <property type="match status" value="1"/>
</dbReference>
<protein>
    <submittedName>
        <fullName evidence="4">Response regulator</fullName>
    </submittedName>
</protein>
<evidence type="ECO:0000256" key="1">
    <source>
        <dbReference type="ARBA" id="ARBA00022553"/>
    </source>
</evidence>
<dbReference type="InterPro" id="IPR050595">
    <property type="entry name" value="Bact_response_regulator"/>
</dbReference>
<sequence length="156" mass="17747">MNISDLLAMRLLIVDDKIENVNILEDMLAGEGFRNVISTTDPRRTLDLVTAFDPDLVLLDLMMPDLDGYAVLEQLARRTPPDEFRPVMVISADVTQEARRRALSLGAKDFLTKPFDLIETMLRICNLLETSLLYKRLQALTAPEPPLQRWHPKADD</sequence>
<dbReference type="PANTHER" id="PTHR44591">
    <property type="entry name" value="STRESS RESPONSE REGULATOR PROTEIN 1"/>
    <property type="match status" value="1"/>
</dbReference>
<accession>A0AA49A889</accession>
<proteinExistence type="predicted"/>
<evidence type="ECO:0000259" key="3">
    <source>
        <dbReference type="PROSITE" id="PS50110"/>
    </source>
</evidence>
<feature type="modified residue" description="4-aspartylphosphate" evidence="2">
    <location>
        <position position="60"/>
    </location>
</feature>
<evidence type="ECO:0000256" key="2">
    <source>
        <dbReference type="PROSITE-ProRule" id="PRU00169"/>
    </source>
</evidence>
<dbReference type="PANTHER" id="PTHR44591:SF3">
    <property type="entry name" value="RESPONSE REGULATORY DOMAIN-CONTAINING PROTEIN"/>
    <property type="match status" value="1"/>
</dbReference>
<evidence type="ECO:0000313" key="4">
    <source>
        <dbReference type="EMBL" id="QPI49592.1"/>
    </source>
</evidence>
<dbReference type="SMART" id="SM00448">
    <property type="entry name" value="REC"/>
    <property type="match status" value="1"/>
</dbReference>